<keyword evidence="3" id="KW-1185">Reference proteome</keyword>
<proteinExistence type="predicted"/>
<protein>
    <recommendedName>
        <fullName evidence="4">C2H2-type domain-containing protein</fullName>
    </recommendedName>
</protein>
<evidence type="ECO:0000313" key="2">
    <source>
        <dbReference type="EMBL" id="CAI5440751.1"/>
    </source>
</evidence>
<name>A0A9P1IAV8_9PELO</name>
<organism evidence="2 3">
    <name type="scientific">Caenorhabditis angaria</name>
    <dbReference type="NCBI Taxonomy" id="860376"/>
    <lineage>
        <taxon>Eukaryota</taxon>
        <taxon>Metazoa</taxon>
        <taxon>Ecdysozoa</taxon>
        <taxon>Nematoda</taxon>
        <taxon>Chromadorea</taxon>
        <taxon>Rhabditida</taxon>
        <taxon>Rhabditina</taxon>
        <taxon>Rhabditomorpha</taxon>
        <taxon>Rhabditoidea</taxon>
        <taxon>Rhabditidae</taxon>
        <taxon>Peloderinae</taxon>
        <taxon>Caenorhabditis</taxon>
    </lineage>
</organism>
<reference evidence="2" key="1">
    <citation type="submission" date="2022-11" db="EMBL/GenBank/DDBJ databases">
        <authorList>
            <person name="Kikuchi T."/>
        </authorList>
    </citation>
    <scope>NUCLEOTIDE SEQUENCE</scope>
    <source>
        <strain evidence="2">PS1010</strain>
    </source>
</reference>
<comment type="caution">
    <text evidence="2">The sequence shown here is derived from an EMBL/GenBank/DDBJ whole genome shotgun (WGS) entry which is preliminary data.</text>
</comment>
<dbReference type="Proteomes" id="UP001152747">
    <property type="component" value="Unassembled WGS sequence"/>
</dbReference>
<evidence type="ECO:0008006" key="4">
    <source>
        <dbReference type="Google" id="ProtNLM"/>
    </source>
</evidence>
<dbReference type="Gene3D" id="3.30.160.60">
    <property type="entry name" value="Classic Zinc Finger"/>
    <property type="match status" value="1"/>
</dbReference>
<feature type="region of interest" description="Disordered" evidence="1">
    <location>
        <begin position="191"/>
        <end position="251"/>
    </location>
</feature>
<accession>A0A9P1IAV8</accession>
<sequence length="359" mass="39817">MAVNFNLTNTCSVLGSVQKICDITGGDHLLIQLGDLSRDVLKVVLSKFGKILQSETGGFLTSSPQPSPSATDDIDTSQSIIEEVIAGLVNSTVENQRQELIDRRLQIKKESYDNHIQLLQKDLKLIEQMMLIDGTNCVYKPPVEILPSENIPSTSRNQFNSIINRVSKNPDGIQAMIDLFSHISSSNLSPDLNVAKNKNQSPIQDESPVNIRKRLRNHDSRTPKKSAIRKIVEEQPSSSSGSSSSQTNLRNNSTVSKELIEIVSNMSAHDVCKTEDGVTYGHRRGKTEFVCSKCEWKTTTRALLILHSSESHGIGKTYKCADCAKVYTVLSKYQKHREDLCTMKNGVPLRKRAKSCVSS</sequence>
<dbReference type="AlphaFoldDB" id="A0A9P1IAV8"/>
<gene>
    <name evidence="2" type="ORF">CAMP_LOCUS3388</name>
</gene>
<evidence type="ECO:0000256" key="1">
    <source>
        <dbReference type="SAM" id="MobiDB-lite"/>
    </source>
</evidence>
<dbReference type="EMBL" id="CANHGI010000002">
    <property type="protein sequence ID" value="CAI5440751.1"/>
    <property type="molecule type" value="Genomic_DNA"/>
</dbReference>
<feature type="compositionally biased region" description="Polar residues" evidence="1">
    <location>
        <begin position="191"/>
        <end position="204"/>
    </location>
</feature>
<evidence type="ECO:0000313" key="3">
    <source>
        <dbReference type="Proteomes" id="UP001152747"/>
    </source>
</evidence>